<dbReference type="SMART" id="SM00777">
    <property type="entry name" value="Mad3_BUB1_I"/>
    <property type="match status" value="1"/>
</dbReference>
<dbReference type="PROSITE" id="PS51489">
    <property type="entry name" value="BUB1_N"/>
    <property type="match status" value="1"/>
</dbReference>
<keyword evidence="3" id="KW-0995">Kinetochore</keyword>
<feature type="compositionally biased region" description="Polar residues" evidence="5">
    <location>
        <begin position="372"/>
        <end position="381"/>
    </location>
</feature>
<dbReference type="GO" id="GO:0005524">
    <property type="term" value="F:ATP binding"/>
    <property type="evidence" value="ECO:0007669"/>
    <property type="project" value="InterPro"/>
</dbReference>
<keyword evidence="9" id="KW-1185">Reference proteome</keyword>
<feature type="region of interest" description="Disordered" evidence="5">
    <location>
        <begin position="368"/>
        <end position="395"/>
    </location>
</feature>
<dbReference type="AlphaFoldDB" id="A0A7D9CZ62"/>
<dbReference type="SUPFAM" id="SSF56112">
    <property type="entry name" value="Protein kinase-like (PK-like)"/>
    <property type="match status" value="1"/>
</dbReference>
<evidence type="ECO:0000256" key="3">
    <source>
        <dbReference type="ARBA" id="ARBA00022838"/>
    </source>
</evidence>
<sequence>MSVKRKALNGELKEQNTVVTSFSEVEPDKENIKPIPQGRSVHKLAQIIHTDKETLEERQNKERAAFEEQLEPHNLELLDDPLEPYLQYIRWIRESFPTGNNNSELVKLLERTTHDFRDDDYYKNEVRYFKIWLEYIQFSDTPREIYLYLSRKKIGSRLSLFYESYASYLEQQHEYAAALDVFKKGVEAQARPIVKFKRVFNQFLERKASWDSSHKAGPDSGANVVNMGRLSTEHSDVSRSGLSLLPRTRSFQVFTDDKDKDEEESHNFRDSFGSIVNKQKENKILPQALDGQKLSQAENDGSHIHSKRSFDVYKDDSALKYPVTKTVHVPGKKTVKYDFNADLFFPKNGEPRTLLEVLFLMKSNNGKHKRTLSASSSSGQVPKQRHLSLTPSSRRASRLSSSFMIGALNDESDTTKLTQSPTMTYFSKQANKEILQMFNQPVKNSTIGSANDNSELDTSNDLSSFITETLDNKSQSTKIADGKFKNFNLESPDGFTTSSFTNSPLRISLNKVCNPFDPIVRGKIIKGALSQLSKRRNYHRYNIAMNRLPSLISALKDGAIGDLKQINMLLQLNGVTYRIRDIFQYDFNSVMCACLSSEGKAYTIIGRNTEESDWTYYVLTELTRRSAFFKRQLRYLEFYKYDDESYLLIQSFQFRSALSIYNAMLLKWGDANEFLTAYFTIQLLRQMISFHKCNFLHCKIMPDNCVSSFEETLNSGIPSYLDISIMNLTDAVDLSNAGPMDRFYSSARTGQPESFLDDNNQEDGWKYNIDYYGLASVIHVLIFGSQMSLSNIHFKKSFSHPLPKNWRKELWTELVDVLLNSDDEVTSALKHIVEKFERWIRVKVSATELVKLIEQLCHSQ</sequence>
<dbReference type="Gene3D" id="1.10.510.10">
    <property type="entry name" value="Transferase(Phosphotransferase) domain 1"/>
    <property type="match status" value="1"/>
</dbReference>
<dbReference type="InterPro" id="IPR011009">
    <property type="entry name" value="Kinase-like_dom_sf"/>
</dbReference>
<evidence type="ECO:0000256" key="4">
    <source>
        <dbReference type="ARBA" id="ARBA00023328"/>
    </source>
</evidence>
<accession>A0A7D9CZ62</accession>
<dbReference type="Proteomes" id="UP000478008">
    <property type="component" value="Unassembled WGS sequence"/>
</dbReference>
<gene>
    <name evidence="8" type="ORF">DEBR0S5_01794G</name>
</gene>
<feature type="domain" description="BUB1 N-terminal" evidence="7">
    <location>
        <begin position="66"/>
        <end position="230"/>
    </location>
</feature>
<evidence type="ECO:0000313" key="8">
    <source>
        <dbReference type="EMBL" id="VUG19398.1"/>
    </source>
</evidence>
<protein>
    <submittedName>
        <fullName evidence="8">DEBR0S5_01794g1_1</fullName>
    </submittedName>
</protein>
<dbReference type="PROSITE" id="PS50011">
    <property type="entry name" value="PROTEIN_KINASE_DOM"/>
    <property type="match status" value="1"/>
</dbReference>
<keyword evidence="2" id="KW-0158">Chromosome</keyword>
<dbReference type="GO" id="GO:0000776">
    <property type="term" value="C:kinetochore"/>
    <property type="evidence" value="ECO:0007669"/>
    <property type="project" value="UniProtKB-KW"/>
</dbReference>
<dbReference type="InterPro" id="IPR000719">
    <property type="entry name" value="Prot_kinase_dom"/>
</dbReference>
<evidence type="ECO:0000259" key="7">
    <source>
        <dbReference type="PROSITE" id="PS51489"/>
    </source>
</evidence>
<reference evidence="8 9" key="1">
    <citation type="submission" date="2019-07" db="EMBL/GenBank/DDBJ databases">
        <authorList>
            <person name="Friedrich A."/>
            <person name="Schacherer J."/>
        </authorList>
    </citation>
    <scope>NUCLEOTIDE SEQUENCE [LARGE SCALE GENOMIC DNA]</scope>
</reference>
<name>A0A7D9CZ62_DEKBR</name>
<comment type="subcellular location">
    <subcellularLocation>
        <location evidence="1">Chromosome</location>
        <location evidence="1">Centromere</location>
        <location evidence="1">Kinetochore</location>
    </subcellularLocation>
</comment>
<evidence type="ECO:0000259" key="6">
    <source>
        <dbReference type="PROSITE" id="PS50011"/>
    </source>
</evidence>
<evidence type="ECO:0000256" key="1">
    <source>
        <dbReference type="ARBA" id="ARBA00004629"/>
    </source>
</evidence>
<evidence type="ECO:0000313" key="9">
    <source>
        <dbReference type="Proteomes" id="UP000478008"/>
    </source>
</evidence>
<dbReference type="PANTHER" id="PTHR14030">
    <property type="entry name" value="MITOTIC CHECKPOINT SERINE/THREONINE-PROTEIN KINASE BUB1"/>
    <property type="match status" value="1"/>
</dbReference>
<keyword evidence="4" id="KW-0137">Centromere</keyword>
<dbReference type="EMBL" id="CABFWN010000005">
    <property type="protein sequence ID" value="VUG19398.1"/>
    <property type="molecule type" value="Genomic_DNA"/>
</dbReference>
<dbReference type="Gene3D" id="6.10.20.170">
    <property type="match status" value="1"/>
</dbReference>
<evidence type="ECO:0000256" key="5">
    <source>
        <dbReference type="SAM" id="MobiDB-lite"/>
    </source>
</evidence>
<dbReference type="InterPro" id="IPR013212">
    <property type="entry name" value="Mad3/Bub1_I"/>
</dbReference>
<feature type="domain" description="Protein kinase" evidence="6">
    <location>
        <begin position="549"/>
        <end position="860"/>
    </location>
</feature>
<dbReference type="Pfam" id="PF08311">
    <property type="entry name" value="Mad3_BUB1_I"/>
    <property type="match status" value="1"/>
</dbReference>
<dbReference type="InterPro" id="IPR015661">
    <property type="entry name" value="Bub1/Mad3"/>
</dbReference>
<proteinExistence type="predicted"/>
<organism evidence="8 9">
    <name type="scientific">Dekkera bruxellensis</name>
    <name type="common">Brettanomyces custersii</name>
    <dbReference type="NCBI Taxonomy" id="5007"/>
    <lineage>
        <taxon>Eukaryota</taxon>
        <taxon>Fungi</taxon>
        <taxon>Dikarya</taxon>
        <taxon>Ascomycota</taxon>
        <taxon>Saccharomycotina</taxon>
        <taxon>Pichiomycetes</taxon>
        <taxon>Pichiales</taxon>
        <taxon>Pichiaceae</taxon>
        <taxon>Brettanomyces</taxon>
    </lineage>
</organism>
<evidence type="ECO:0000256" key="2">
    <source>
        <dbReference type="ARBA" id="ARBA00022454"/>
    </source>
</evidence>
<dbReference type="GO" id="GO:0004672">
    <property type="term" value="F:protein kinase activity"/>
    <property type="evidence" value="ECO:0007669"/>
    <property type="project" value="InterPro"/>
</dbReference>
<dbReference type="FunFam" id="1.25.40.430:FF:000003">
    <property type="entry name" value="Checkpoint serine/threonine-protein kinase BUB1"/>
    <property type="match status" value="1"/>
</dbReference>
<dbReference type="Gene3D" id="1.25.40.430">
    <property type="match status" value="1"/>
</dbReference>
<dbReference type="GO" id="GO:0007094">
    <property type="term" value="P:mitotic spindle assembly checkpoint signaling"/>
    <property type="evidence" value="ECO:0007669"/>
    <property type="project" value="InterPro"/>
</dbReference>